<sequence>MAKRINKPEQLPEWFKLERYDVLLELPVAEFIDQLIERISLFEMPFHGINDDGQLKVAFSPLLDTGLHAVNNAPQHARQMEGKESIRPITYSRLAYMDKRARGAGAYGALADRGRTLTVIDDLDAVINFDTFDHAIPMDEGLAVAVNLAEFTDEKILTDIAQLLPFWRESLKHPEPKLEKDKAGIANLTKIIIYRAIPMLDLMFWEQMREVWITNDLLAATLHPDFTVSGAQVGATRKPFIKELMEANFLDRMMLALDKEPHLYGWPVSDFLKR</sequence>
<dbReference type="RefSeq" id="WP_208003828.1">
    <property type="nucleotide sequence ID" value="NZ_JAGDFX010000001.1"/>
</dbReference>
<name>A0ABS3NCC5_9GAMM</name>
<evidence type="ECO:0000313" key="1">
    <source>
        <dbReference type="EMBL" id="MBO1518248.1"/>
    </source>
</evidence>
<dbReference type="Proteomes" id="UP000664882">
    <property type="component" value="Unassembled WGS sequence"/>
</dbReference>
<keyword evidence="2" id="KW-1185">Reference proteome</keyword>
<dbReference type="InterPro" id="IPR045664">
    <property type="entry name" value="DUF6387"/>
</dbReference>
<proteinExistence type="predicted"/>
<reference evidence="1 2" key="1">
    <citation type="submission" date="2021-03" db="EMBL/GenBank/DDBJ databases">
        <title>Oceanisphaera sp. nov., isolated from the intestine.</title>
        <authorList>
            <person name="Zhao L.-H."/>
            <person name="Shi L.-F."/>
        </authorList>
    </citation>
    <scope>NUCLEOTIDE SEQUENCE [LARGE SCALE GENOMIC DNA]</scope>
    <source>
        <strain evidence="1 2">DM8</strain>
    </source>
</reference>
<gene>
    <name evidence="1" type="ORF">J3U76_01145</name>
</gene>
<accession>A0ABS3NCC5</accession>
<organism evidence="1 2">
    <name type="scientific">Oceanisphaera pacifica</name>
    <dbReference type="NCBI Taxonomy" id="2818389"/>
    <lineage>
        <taxon>Bacteria</taxon>
        <taxon>Pseudomonadati</taxon>
        <taxon>Pseudomonadota</taxon>
        <taxon>Gammaproteobacteria</taxon>
        <taxon>Aeromonadales</taxon>
        <taxon>Aeromonadaceae</taxon>
        <taxon>Oceanisphaera</taxon>
    </lineage>
</organism>
<comment type="caution">
    <text evidence="1">The sequence shown here is derived from an EMBL/GenBank/DDBJ whole genome shotgun (WGS) entry which is preliminary data.</text>
</comment>
<evidence type="ECO:0000313" key="2">
    <source>
        <dbReference type="Proteomes" id="UP000664882"/>
    </source>
</evidence>
<dbReference type="EMBL" id="JAGDFX010000001">
    <property type="protein sequence ID" value="MBO1518248.1"/>
    <property type="molecule type" value="Genomic_DNA"/>
</dbReference>
<dbReference type="Pfam" id="PF19924">
    <property type="entry name" value="DUF6387"/>
    <property type="match status" value="1"/>
</dbReference>
<protein>
    <submittedName>
        <fullName evidence="1">Uncharacterized protein</fullName>
    </submittedName>
</protein>